<accession>A0ABN9TMD6</accession>
<comment type="caution">
    <text evidence="1">The sequence shown here is derived from an EMBL/GenBank/DDBJ whole genome shotgun (WGS) entry which is preliminary data.</text>
</comment>
<protein>
    <submittedName>
        <fullName evidence="1">Uncharacterized protein</fullName>
    </submittedName>
</protein>
<gene>
    <name evidence="1" type="ORF">PCOR1329_LOCUS39916</name>
</gene>
<keyword evidence="2" id="KW-1185">Reference proteome</keyword>
<organism evidence="1 2">
    <name type="scientific">Prorocentrum cordatum</name>
    <dbReference type="NCBI Taxonomy" id="2364126"/>
    <lineage>
        <taxon>Eukaryota</taxon>
        <taxon>Sar</taxon>
        <taxon>Alveolata</taxon>
        <taxon>Dinophyceae</taxon>
        <taxon>Prorocentrales</taxon>
        <taxon>Prorocentraceae</taxon>
        <taxon>Prorocentrum</taxon>
    </lineage>
</organism>
<name>A0ABN9TMD6_9DINO</name>
<evidence type="ECO:0000313" key="1">
    <source>
        <dbReference type="EMBL" id="CAK0846386.1"/>
    </source>
</evidence>
<reference evidence="1" key="1">
    <citation type="submission" date="2023-10" db="EMBL/GenBank/DDBJ databases">
        <authorList>
            <person name="Chen Y."/>
            <person name="Shah S."/>
            <person name="Dougan E. K."/>
            <person name="Thang M."/>
            <person name="Chan C."/>
        </authorList>
    </citation>
    <scope>NUCLEOTIDE SEQUENCE [LARGE SCALE GENOMIC DNA]</scope>
</reference>
<evidence type="ECO:0000313" key="2">
    <source>
        <dbReference type="Proteomes" id="UP001189429"/>
    </source>
</evidence>
<dbReference type="EMBL" id="CAUYUJ010014821">
    <property type="protein sequence ID" value="CAK0846386.1"/>
    <property type="molecule type" value="Genomic_DNA"/>
</dbReference>
<proteinExistence type="predicted"/>
<dbReference type="Proteomes" id="UP001189429">
    <property type="component" value="Unassembled WGS sequence"/>
</dbReference>
<sequence length="205" mass="21193">MIWRSAEAKMSLVGASAGTLDAMGSTLGVVVRADPSQAARSLMYVTVLAEVHGWSSSGASVLDCLERLAGLAARCERLGRSRLRMGCKAEGDVLPRGGVAYAMAAQSLREKASSRGLPSSGRGAGALLVQGLALHACRGGLPAAPCGRGRVSAARLMARRLRCTCRVLLGSAAALLVGVAPATTTTSTRRGVRHLRCLRSAVLRI</sequence>